<comment type="caution">
    <text evidence="2">The sequence shown here is derived from an EMBL/GenBank/DDBJ whole genome shotgun (WGS) entry which is preliminary data.</text>
</comment>
<reference evidence="2 3" key="1">
    <citation type="submission" date="2023-07" db="EMBL/GenBank/DDBJ databases">
        <authorList>
            <person name="Lian W.-H."/>
        </authorList>
    </citation>
    <scope>NUCLEOTIDE SEQUENCE [LARGE SCALE GENOMIC DNA]</scope>
    <source>
        <strain evidence="2 3">SYSU DXS3180</strain>
    </source>
</reference>
<dbReference type="RefSeq" id="WP_369328936.1">
    <property type="nucleotide sequence ID" value="NZ_JAULBC010000002.1"/>
</dbReference>
<evidence type="ECO:0000256" key="1">
    <source>
        <dbReference type="SAM" id="SignalP"/>
    </source>
</evidence>
<keyword evidence="1" id="KW-0732">Signal</keyword>
<gene>
    <name evidence="2" type="ORF">QTN47_08520</name>
</gene>
<keyword evidence="3" id="KW-1185">Reference proteome</keyword>
<evidence type="ECO:0000313" key="3">
    <source>
        <dbReference type="Proteomes" id="UP001560573"/>
    </source>
</evidence>
<evidence type="ECO:0000313" key="2">
    <source>
        <dbReference type="EMBL" id="MEX6687531.1"/>
    </source>
</evidence>
<dbReference type="EMBL" id="JAULBC010000002">
    <property type="protein sequence ID" value="MEX6687531.1"/>
    <property type="molecule type" value="Genomic_DNA"/>
</dbReference>
<proteinExistence type="predicted"/>
<protein>
    <submittedName>
        <fullName evidence="2">Uncharacterized protein</fullName>
    </submittedName>
</protein>
<dbReference type="PROSITE" id="PS51257">
    <property type="entry name" value="PROKAR_LIPOPROTEIN"/>
    <property type="match status" value="1"/>
</dbReference>
<dbReference type="Proteomes" id="UP001560573">
    <property type="component" value="Unassembled WGS sequence"/>
</dbReference>
<feature type="signal peptide" evidence="1">
    <location>
        <begin position="1"/>
        <end position="18"/>
    </location>
</feature>
<name>A0ABV3ZCD6_9BACT</name>
<sequence length="271" mass="29144">MKKIVYIITISLVSSFFACNKHGNISTAGKTEKDSLNSLEPFVTVIINSHQNKYGDFGSAGNVAATFPLSWNINSVAMDGYQIQPNTSTSFFSTTDSKDTSFERKLASFVGNKVTVSINGNGVENIPAIPAINFIDIEKSFGDDFSVSKSTGASLKWDIRKLIAIPDGKNLRLQSDPINIPNQPAGIRTYILMAPFLLETIPDSSRAQYFEVPAGSTTFTIPSTAFDKYKAGEFVNIKIASASNVTGTVASRTLTVGSVSVTDIDGVTVKK</sequence>
<organism evidence="2 3">
    <name type="scientific">Danxiaibacter flavus</name>
    <dbReference type="NCBI Taxonomy" id="3049108"/>
    <lineage>
        <taxon>Bacteria</taxon>
        <taxon>Pseudomonadati</taxon>
        <taxon>Bacteroidota</taxon>
        <taxon>Chitinophagia</taxon>
        <taxon>Chitinophagales</taxon>
        <taxon>Chitinophagaceae</taxon>
        <taxon>Danxiaibacter</taxon>
    </lineage>
</organism>
<feature type="chain" id="PRO_5047262331" evidence="1">
    <location>
        <begin position="19"/>
        <end position="271"/>
    </location>
</feature>
<accession>A0ABV3ZCD6</accession>